<organism evidence="2 3">
    <name type="scientific">Haliscomenobacter hydrossis (strain ATCC 27775 / DSM 1100 / LMG 10767 / O)</name>
    <dbReference type="NCBI Taxonomy" id="760192"/>
    <lineage>
        <taxon>Bacteria</taxon>
        <taxon>Pseudomonadati</taxon>
        <taxon>Bacteroidota</taxon>
        <taxon>Saprospiria</taxon>
        <taxon>Saprospirales</taxon>
        <taxon>Haliscomenobacteraceae</taxon>
        <taxon>Haliscomenobacter</taxon>
    </lineage>
</organism>
<dbReference type="PANTHER" id="PTHR37291">
    <property type="entry name" value="5-METHYLCYTOSINE-SPECIFIC RESTRICTION ENZYME B"/>
    <property type="match status" value="1"/>
</dbReference>
<dbReference type="GO" id="GO:0005524">
    <property type="term" value="F:ATP binding"/>
    <property type="evidence" value="ECO:0007669"/>
    <property type="project" value="InterPro"/>
</dbReference>
<reference evidence="2 3" key="1">
    <citation type="journal article" date="2011" name="Stand. Genomic Sci.">
        <title>Complete genome sequence of Haliscomenobacter hydrossis type strain (O).</title>
        <authorList>
            <consortium name="US DOE Joint Genome Institute (JGI-PGF)"/>
            <person name="Daligault H."/>
            <person name="Lapidus A."/>
            <person name="Zeytun A."/>
            <person name="Nolan M."/>
            <person name="Lucas S."/>
            <person name="Del Rio T.G."/>
            <person name="Tice H."/>
            <person name="Cheng J.F."/>
            <person name="Tapia R."/>
            <person name="Han C."/>
            <person name="Goodwin L."/>
            <person name="Pitluck S."/>
            <person name="Liolios K."/>
            <person name="Pagani I."/>
            <person name="Ivanova N."/>
            <person name="Huntemann M."/>
            <person name="Mavromatis K."/>
            <person name="Mikhailova N."/>
            <person name="Pati A."/>
            <person name="Chen A."/>
            <person name="Palaniappan K."/>
            <person name="Land M."/>
            <person name="Hauser L."/>
            <person name="Brambilla E.M."/>
            <person name="Rohde M."/>
            <person name="Verbarg S."/>
            <person name="Goker M."/>
            <person name="Bristow J."/>
            <person name="Eisen J.A."/>
            <person name="Markowitz V."/>
            <person name="Hugenholtz P."/>
            <person name="Kyrpides N.C."/>
            <person name="Klenk H.P."/>
            <person name="Woyke T."/>
        </authorList>
    </citation>
    <scope>NUCLEOTIDE SEQUENCE [LARGE SCALE GENOMIC DNA]</scope>
    <source>
        <strain evidence="3">ATCC 27775 / DSM 1100 / LMG 10767 / O</strain>
    </source>
</reference>
<dbReference type="InterPro" id="IPR027417">
    <property type="entry name" value="P-loop_NTPase"/>
</dbReference>
<dbReference type="SUPFAM" id="SSF52540">
    <property type="entry name" value="P-loop containing nucleoside triphosphate hydrolases"/>
    <property type="match status" value="1"/>
</dbReference>
<evidence type="ECO:0000313" key="3">
    <source>
        <dbReference type="Proteomes" id="UP000008461"/>
    </source>
</evidence>
<dbReference type="eggNOG" id="COG1401">
    <property type="taxonomic scope" value="Bacteria"/>
</dbReference>
<proteinExistence type="predicted"/>
<dbReference type="PANTHER" id="PTHR37291:SF1">
    <property type="entry name" value="TYPE IV METHYL-DIRECTED RESTRICTION ENZYME ECOKMCRB SUBUNIT"/>
    <property type="match status" value="1"/>
</dbReference>
<accession>F4KZI6</accession>
<dbReference type="STRING" id="760192.Halhy_1564"/>
<evidence type="ECO:0000313" key="2">
    <source>
        <dbReference type="EMBL" id="AEE49456.1"/>
    </source>
</evidence>
<evidence type="ECO:0000259" key="1">
    <source>
        <dbReference type="SMART" id="SM00382"/>
    </source>
</evidence>
<dbReference type="Gene3D" id="3.40.50.300">
    <property type="entry name" value="P-loop containing nucleotide triphosphate hydrolases"/>
    <property type="match status" value="1"/>
</dbReference>
<keyword evidence="3" id="KW-1185">Reference proteome</keyword>
<dbReference type="Proteomes" id="UP000008461">
    <property type="component" value="Chromosome"/>
</dbReference>
<dbReference type="SMART" id="SM00382">
    <property type="entry name" value="AAA"/>
    <property type="match status" value="1"/>
</dbReference>
<dbReference type="GO" id="GO:0016887">
    <property type="term" value="F:ATP hydrolysis activity"/>
    <property type="evidence" value="ECO:0007669"/>
    <property type="project" value="InterPro"/>
</dbReference>
<dbReference type="InterPro" id="IPR003593">
    <property type="entry name" value="AAA+_ATPase"/>
</dbReference>
<dbReference type="RefSeq" id="WP_013764010.1">
    <property type="nucleotide sequence ID" value="NC_015510.1"/>
</dbReference>
<dbReference type="Pfam" id="PF07728">
    <property type="entry name" value="AAA_5"/>
    <property type="match status" value="1"/>
</dbReference>
<dbReference type="AlphaFoldDB" id="F4KZI6"/>
<protein>
    <submittedName>
        <fullName evidence="2">ATPase associated with various cellular activities AAA_5</fullName>
    </submittedName>
</protein>
<dbReference type="InterPro" id="IPR011704">
    <property type="entry name" value="ATPase_dyneun-rel_AAA"/>
</dbReference>
<dbReference type="KEGG" id="hhy:Halhy_1564"/>
<gene>
    <name evidence="2" type="ordered locus">Halhy_1564</name>
</gene>
<sequence>MQTQFEYIQQLAEQYHTFAEDSAQLYPYLEQVDRAMLKNFEEKYADPARGFQPINLLRLECIQHLLNGKTLNDEVVEAIKQRIRQKNESYFGHLDPKMLQALQEYPLGKRDWFANWRKTWHIFFPLLYPDKIRQTTRSTLAEIATQLLKELDLPDYTFHLADFSGPLHLGSDTVSLSLYPADRGGPQHTYQLFVKISAVSGAGIATGSKLSKTASSEDQLLSIGTYEEALRVLEKMKPKVLALNEKLPAYDRILPSPPDYKNPIAYGQPEAKRNLAVQEPPVALFIPRYRYEDDPERPFVATETFVRLVHLLKRKRNVILQGPPGVGKTFLASKLAYGLMGYKHQEQIQRLQFHQSYSYEDFVQGLRPAPSGGFELRNGVFYQYCQLAHAHPDQAYFLIIDEINRGNLSKIFGELLQLIEADKRAENYAVRLTYGSENDPAFFVPPNLYLIGTMNTADRSLAIIDYALRRRFAFIEVEPCFDETFTDYLQQQGLTSGLVQHIAHQVQKLNEEITRDPNLGKDFRLGHSYFCTYIPAMDEGQWYQDVLRYEIRPMLEEMWFDQPERVEKAFQNLEK</sequence>
<dbReference type="InterPro" id="IPR052934">
    <property type="entry name" value="Methyl-DNA_Rec/Restrict_Enz"/>
</dbReference>
<dbReference type="HOGENOM" id="CLU_018482_0_0_10"/>
<dbReference type="eggNOG" id="COG1484">
    <property type="taxonomic scope" value="Bacteria"/>
</dbReference>
<dbReference type="REBASE" id="35658">
    <property type="entry name" value="Hhy1100McrBCP"/>
</dbReference>
<dbReference type="CDD" id="cd00009">
    <property type="entry name" value="AAA"/>
    <property type="match status" value="1"/>
</dbReference>
<reference key="2">
    <citation type="submission" date="2011-04" db="EMBL/GenBank/DDBJ databases">
        <title>Complete sequence of chromosome of Haliscomenobacter hydrossis DSM 1100.</title>
        <authorList>
            <consortium name="US DOE Joint Genome Institute (JGI-PGF)"/>
            <person name="Lucas S."/>
            <person name="Han J."/>
            <person name="Lapidus A."/>
            <person name="Bruce D."/>
            <person name="Goodwin L."/>
            <person name="Pitluck S."/>
            <person name="Peters L."/>
            <person name="Kyrpides N."/>
            <person name="Mavromatis K."/>
            <person name="Ivanova N."/>
            <person name="Ovchinnikova G."/>
            <person name="Pagani I."/>
            <person name="Daligault H."/>
            <person name="Detter J.C."/>
            <person name="Han C."/>
            <person name="Land M."/>
            <person name="Hauser L."/>
            <person name="Markowitz V."/>
            <person name="Cheng J.-F."/>
            <person name="Hugenholtz P."/>
            <person name="Woyke T."/>
            <person name="Wu D."/>
            <person name="Verbarg S."/>
            <person name="Frueling A."/>
            <person name="Brambilla E."/>
            <person name="Klenk H.-P."/>
            <person name="Eisen J.A."/>
        </authorList>
    </citation>
    <scope>NUCLEOTIDE SEQUENCE</scope>
    <source>
        <strain>DSM 1100</strain>
    </source>
</reference>
<dbReference type="EMBL" id="CP002691">
    <property type="protein sequence ID" value="AEE49456.1"/>
    <property type="molecule type" value="Genomic_DNA"/>
</dbReference>
<feature type="domain" description="AAA+ ATPase" evidence="1">
    <location>
        <begin position="314"/>
        <end position="478"/>
    </location>
</feature>
<name>F4KZI6_HALH1</name>